<evidence type="ECO:0000313" key="3">
    <source>
        <dbReference type="Proteomes" id="UP000008827"/>
    </source>
</evidence>
<evidence type="ECO:0000313" key="2">
    <source>
        <dbReference type="EnsemblPlants" id="KRG91960"/>
    </source>
</evidence>
<protein>
    <submittedName>
        <fullName evidence="1 2">Uncharacterized protein</fullName>
    </submittedName>
</protein>
<dbReference type="InParanoid" id="K7N496"/>
<reference evidence="1" key="3">
    <citation type="submission" date="2018-07" db="EMBL/GenBank/DDBJ databases">
        <title>WGS assembly of Glycine max.</title>
        <authorList>
            <person name="Schmutz J."/>
            <person name="Cannon S."/>
            <person name="Schlueter J."/>
            <person name="Ma J."/>
            <person name="Mitros T."/>
            <person name="Nelson W."/>
            <person name="Hyten D."/>
            <person name="Song Q."/>
            <person name="Thelen J."/>
            <person name="Cheng J."/>
            <person name="Xu D."/>
            <person name="Hellsten U."/>
            <person name="May G."/>
            <person name="Yu Y."/>
            <person name="Sakurai T."/>
            <person name="Umezawa T."/>
            <person name="Bhattacharyya M."/>
            <person name="Sandhu D."/>
            <person name="Valliyodan B."/>
            <person name="Lindquist E."/>
            <person name="Peto M."/>
            <person name="Grant D."/>
            <person name="Shu S."/>
            <person name="Goodstein D."/>
            <person name="Barry K."/>
            <person name="Futrell-Griggs M."/>
            <person name="Abernathy B."/>
            <person name="Du J."/>
            <person name="Tian Z."/>
            <person name="Zhu L."/>
            <person name="Gill N."/>
            <person name="Joshi T."/>
            <person name="Libault M."/>
            <person name="Sethuraman A."/>
            <person name="Zhang X."/>
            <person name="Shinozaki K."/>
            <person name="Nguyen H."/>
            <person name="Wing R."/>
            <person name="Cregan P."/>
            <person name="Specht J."/>
            <person name="Grimwood J."/>
            <person name="Rokhsar D."/>
            <person name="Stacey G."/>
            <person name="Shoemaker R."/>
            <person name="Jackson S."/>
        </authorList>
    </citation>
    <scope>NUCLEOTIDE SEQUENCE</scope>
    <source>
        <tissue evidence="1">Callus</tissue>
    </source>
</reference>
<organism evidence="2">
    <name type="scientific">Glycine max</name>
    <name type="common">Soybean</name>
    <name type="synonym">Glycine hispida</name>
    <dbReference type="NCBI Taxonomy" id="3847"/>
    <lineage>
        <taxon>Eukaryota</taxon>
        <taxon>Viridiplantae</taxon>
        <taxon>Streptophyta</taxon>
        <taxon>Embryophyta</taxon>
        <taxon>Tracheophyta</taxon>
        <taxon>Spermatophyta</taxon>
        <taxon>Magnoliopsida</taxon>
        <taxon>eudicotyledons</taxon>
        <taxon>Gunneridae</taxon>
        <taxon>Pentapetalae</taxon>
        <taxon>rosids</taxon>
        <taxon>fabids</taxon>
        <taxon>Fabales</taxon>
        <taxon>Fabaceae</taxon>
        <taxon>Papilionoideae</taxon>
        <taxon>50 kb inversion clade</taxon>
        <taxon>NPAAA clade</taxon>
        <taxon>indigoferoid/millettioid clade</taxon>
        <taxon>Phaseoleae</taxon>
        <taxon>Glycine</taxon>
        <taxon>Glycine subgen. Soja</taxon>
    </lineage>
</organism>
<reference evidence="2" key="2">
    <citation type="submission" date="2018-02" db="UniProtKB">
        <authorList>
            <consortium name="EnsemblPlants"/>
        </authorList>
    </citation>
    <scope>IDENTIFICATION</scope>
    <source>
        <strain evidence="2">Williams 82</strain>
    </source>
</reference>
<dbReference type="EnsemblPlants" id="KRG91960">
    <property type="protein sequence ID" value="KRG91960"/>
    <property type="gene ID" value="GLYMA_20G182700"/>
</dbReference>
<name>K7N496_SOYBN</name>
<sequence length="88" mass="9820">MRRKKTTLTLSLSPSEIRIPSFKTMAANMHTNLHLKINGMEFPVLLGEFPVDIPNPRLPAIIQPFQNQILPIAAQENDAVSSTTSDHQ</sequence>
<gene>
    <name evidence="1" type="ORF">GLYMA_20G182700</name>
</gene>
<keyword evidence="3" id="KW-1185">Reference proteome</keyword>
<proteinExistence type="predicted"/>
<dbReference type="HOGENOM" id="CLU_2473430_0_0_1"/>
<dbReference type="EMBL" id="CM000853">
    <property type="protein sequence ID" value="KRG91960.1"/>
    <property type="molecule type" value="Genomic_DNA"/>
</dbReference>
<dbReference type="Proteomes" id="UP000008827">
    <property type="component" value="Chromosome 20"/>
</dbReference>
<dbReference type="Gramene" id="KRG91960">
    <property type="protein sequence ID" value="KRG91960"/>
    <property type="gene ID" value="GLYMA_20G182700"/>
</dbReference>
<evidence type="ECO:0000313" key="1">
    <source>
        <dbReference type="EMBL" id="KRG91960.1"/>
    </source>
</evidence>
<dbReference type="PaxDb" id="3847-GLYMA20G32350.1"/>
<dbReference type="AlphaFoldDB" id="K7N496"/>
<reference evidence="1 2" key="1">
    <citation type="journal article" date="2010" name="Nature">
        <title>Genome sequence of the palaeopolyploid soybean.</title>
        <authorList>
            <person name="Schmutz J."/>
            <person name="Cannon S.B."/>
            <person name="Schlueter J."/>
            <person name="Ma J."/>
            <person name="Mitros T."/>
            <person name="Nelson W."/>
            <person name="Hyten D.L."/>
            <person name="Song Q."/>
            <person name="Thelen J.J."/>
            <person name="Cheng J."/>
            <person name="Xu D."/>
            <person name="Hellsten U."/>
            <person name="May G.D."/>
            <person name="Yu Y."/>
            <person name="Sakurai T."/>
            <person name="Umezawa T."/>
            <person name="Bhattacharyya M.K."/>
            <person name="Sandhu D."/>
            <person name="Valliyodan B."/>
            <person name="Lindquist E."/>
            <person name="Peto M."/>
            <person name="Grant D."/>
            <person name="Shu S."/>
            <person name="Goodstein D."/>
            <person name="Barry K."/>
            <person name="Futrell-Griggs M."/>
            <person name="Abernathy B."/>
            <person name="Du J."/>
            <person name="Tian Z."/>
            <person name="Zhu L."/>
            <person name="Gill N."/>
            <person name="Joshi T."/>
            <person name="Libault M."/>
            <person name="Sethuraman A."/>
            <person name="Zhang X.-C."/>
            <person name="Shinozaki K."/>
            <person name="Nguyen H.T."/>
            <person name="Wing R.A."/>
            <person name="Cregan P."/>
            <person name="Specht J."/>
            <person name="Grimwood J."/>
            <person name="Rokhsar D."/>
            <person name="Stacey G."/>
            <person name="Shoemaker R.C."/>
            <person name="Jackson S.A."/>
        </authorList>
    </citation>
    <scope>NUCLEOTIDE SEQUENCE [LARGE SCALE GENOMIC DNA]</scope>
    <source>
        <strain evidence="2">cv. Williams 82</strain>
        <tissue evidence="1">Callus</tissue>
    </source>
</reference>
<accession>K7N496</accession>